<reference evidence="4" key="1">
    <citation type="journal article" date="2019" name="Int. J. Syst. Evol. Microbiol.">
        <title>The Global Catalogue of Microorganisms (GCM) 10K type strain sequencing project: providing services to taxonomists for standard genome sequencing and annotation.</title>
        <authorList>
            <consortium name="The Broad Institute Genomics Platform"/>
            <consortium name="The Broad Institute Genome Sequencing Center for Infectious Disease"/>
            <person name="Wu L."/>
            <person name="Ma J."/>
        </authorList>
    </citation>
    <scope>NUCLEOTIDE SEQUENCE [LARGE SCALE GENOMIC DNA]</scope>
    <source>
        <strain evidence="4">CCM 7526</strain>
    </source>
</reference>
<evidence type="ECO:0000259" key="2">
    <source>
        <dbReference type="Pfam" id="PF12706"/>
    </source>
</evidence>
<dbReference type="PANTHER" id="PTHR15032:SF4">
    <property type="entry name" value="N-ACYL-PHOSPHATIDYLETHANOLAMINE-HYDROLYZING PHOSPHOLIPASE D"/>
    <property type="match status" value="1"/>
</dbReference>
<dbReference type="Gene3D" id="3.60.15.10">
    <property type="entry name" value="Ribonuclease Z/Hydroxyacylglutathione hydrolase-like"/>
    <property type="match status" value="1"/>
</dbReference>
<accession>A0ABW4APE6</accession>
<evidence type="ECO:0000256" key="1">
    <source>
        <dbReference type="SAM" id="MobiDB-lite"/>
    </source>
</evidence>
<dbReference type="EMBL" id="JBHTMK010000055">
    <property type="protein sequence ID" value="MFD1372413.1"/>
    <property type="molecule type" value="Genomic_DNA"/>
</dbReference>
<dbReference type="InterPro" id="IPR001279">
    <property type="entry name" value="Metallo-B-lactamas"/>
</dbReference>
<sequence>MRDIKRRRWLRRTAAGVGALLLLAVVGGLVYVRTEPFGASPTGDRLARNEQSPQWQDGEFVNPQPQWLSLWAATTSSILGSGDTSSPDRPLEIKPTDTGVYAVRPTTGLRITWFGHSSTLVEIDGARVLLDPFWGEQSGPAGLIGVQPFYPPPAALTALGPIDAVLISHDHWDHLDQATVTAMADWTTTFVVPLGIGAHLERWGIAPDRIRELDWWQTTTVGPVELTATPSRHSSGRNPLHSNETLWSGWALRGPQHRTWYSGDSGYFADLEQIGSRLGPFDVTLIESGQYDPGWPDNHLGPELAVNANALVGGKLMIPVHWGLFNLAPHNWTEPVERARAEARCRNQPQLVLVPGVPTEPTPDAVAAQQQWWPHLSWRTAADTPLHPTVAGDPDRRIDFTPCVPSREQRPGG</sequence>
<dbReference type="PANTHER" id="PTHR15032">
    <property type="entry name" value="N-ACYL-PHOSPHATIDYLETHANOLAMINE-HYDROLYZING PHOSPHOLIPASE D"/>
    <property type="match status" value="1"/>
</dbReference>
<dbReference type="Proteomes" id="UP001597183">
    <property type="component" value="Unassembled WGS sequence"/>
</dbReference>
<dbReference type="InterPro" id="IPR036866">
    <property type="entry name" value="RibonucZ/Hydroxyglut_hydro"/>
</dbReference>
<dbReference type="RefSeq" id="WP_317796156.1">
    <property type="nucleotide sequence ID" value="NZ_AP028461.1"/>
</dbReference>
<dbReference type="SUPFAM" id="SSF56281">
    <property type="entry name" value="Metallo-hydrolase/oxidoreductase"/>
    <property type="match status" value="1"/>
</dbReference>
<evidence type="ECO:0000313" key="3">
    <source>
        <dbReference type="EMBL" id="MFD1372413.1"/>
    </source>
</evidence>
<keyword evidence="4" id="KW-1185">Reference proteome</keyword>
<dbReference type="Pfam" id="PF12706">
    <property type="entry name" value="Lactamase_B_2"/>
    <property type="match status" value="1"/>
</dbReference>
<protein>
    <submittedName>
        <fullName evidence="3">MBL fold metallo-hydrolase</fullName>
    </submittedName>
</protein>
<proteinExistence type="predicted"/>
<organism evidence="3 4">
    <name type="scientific">Actinoplanes sichuanensis</name>
    <dbReference type="NCBI Taxonomy" id="512349"/>
    <lineage>
        <taxon>Bacteria</taxon>
        <taxon>Bacillati</taxon>
        <taxon>Actinomycetota</taxon>
        <taxon>Actinomycetes</taxon>
        <taxon>Micromonosporales</taxon>
        <taxon>Micromonosporaceae</taxon>
        <taxon>Actinoplanes</taxon>
    </lineage>
</organism>
<gene>
    <name evidence="3" type="ORF">ACFQ5G_44415</name>
</gene>
<feature type="domain" description="Metallo-beta-lactamase" evidence="2">
    <location>
        <begin position="127"/>
        <end position="322"/>
    </location>
</feature>
<evidence type="ECO:0000313" key="4">
    <source>
        <dbReference type="Proteomes" id="UP001597183"/>
    </source>
</evidence>
<feature type="region of interest" description="Disordered" evidence="1">
    <location>
        <begin position="387"/>
        <end position="413"/>
    </location>
</feature>
<name>A0ABW4APE6_9ACTN</name>
<comment type="caution">
    <text evidence="3">The sequence shown here is derived from an EMBL/GenBank/DDBJ whole genome shotgun (WGS) entry which is preliminary data.</text>
</comment>